<dbReference type="AlphaFoldDB" id="C4WNV0"/>
<evidence type="ECO:0000313" key="2">
    <source>
        <dbReference type="Proteomes" id="UP000004386"/>
    </source>
</evidence>
<accession>C4WNV0</accession>
<dbReference type="Proteomes" id="UP000004386">
    <property type="component" value="Unassembled WGS sequence"/>
</dbReference>
<comment type="caution">
    <text evidence="1">The sequence shown here is derived from an EMBL/GenBank/DDBJ whole genome shotgun (WGS) entry which is preliminary data.</text>
</comment>
<dbReference type="HOGENOM" id="CLU_2956040_0_0_5"/>
<name>C4WNV0_9HYPH</name>
<dbReference type="EMBL" id="ACQA01000002">
    <property type="protein sequence ID" value="EEQ94027.1"/>
    <property type="molecule type" value="Genomic_DNA"/>
</dbReference>
<evidence type="ECO:0000313" key="1">
    <source>
        <dbReference type="EMBL" id="EEQ94027.1"/>
    </source>
</evidence>
<proteinExistence type="predicted"/>
<organism evidence="1 2">
    <name type="scientific">Brucella intermedia LMG 3301</name>
    <dbReference type="NCBI Taxonomy" id="641118"/>
    <lineage>
        <taxon>Bacteria</taxon>
        <taxon>Pseudomonadati</taxon>
        <taxon>Pseudomonadota</taxon>
        <taxon>Alphaproteobacteria</taxon>
        <taxon>Hyphomicrobiales</taxon>
        <taxon>Brucellaceae</taxon>
        <taxon>Brucella/Ochrobactrum group</taxon>
        <taxon>Brucella</taxon>
    </lineage>
</organism>
<reference evidence="1 2" key="1">
    <citation type="submission" date="2009-05" db="EMBL/GenBank/DDBJ databases">
        <authorList>
            <person name="Setubal J.C."/>
            <person name="Boyle S."/>
            <person name="Crasta O.R."/>
            <person name="Gillespie J.J."/>
            <person name="Kenyon R.W."/>
            <person name="Lu J."/>
            <person name="Mane S."/>
            <person name="Nagrani S."/>
            <person name="Shallom J.M."/>
            <person name="Shallom S."/>
            <person name="Shukla M."/>
            <person name="Snyder E.E."/>
            <person name="Sobral B.W."/>
            <person name="Wattam A.R."/>
            <person name="Will R."/>
            <person name="Williams K."/>
            <person name="Yoo H."/>
            <person name="Munk C."/>
            <person name="Tapia R."/>
            <person name="Green L."/>
            <person name="Rogers Y."/>
            <person name="Detter J.C."/>
            <person name="Bruce D."/>
            <person name="Brettin T.S."/>
            <person name="Tsolis R."/>
        </authorList>
    </citation>
    <scope>NUCLEOTIDE SEQUENCE [LARGE SCALE GENOMIC DNA]</scope>
    <source>
        <strain evidence="1 2">LMG 3301</strain>
    </source>
</reference>
<sequence>MLEHGKLEQLMCRTARKVVLSRLQQSWQGLNTEAPQLPELMYRSFLRQVSAEQQSSNIR</sequence>
<gene>
    <name evidence="1" type="ORF">OINT_2001228</name>
</gene>
<protein>
    <submittedName>
        <fullName evidence="1">Uncharacterized protein</fullName>
    </submittedName>
</protein>